<accession>A0A9N9BZU3</accession>
<name>A0A9N9BZU3_9GLOM</name>
<evidence type="ECO:0000313" key="4">
    <source>
        <dbReference type="Proteomes" id="UP000789831"/>
    </source>
</evidence>
<dbReference type="EMBL" id="CAJVPL010001658">
    <property type="protein sequence ID" value="CAG8581804.1"/>
    <property type="molecule type" value="Genomic_DNA"/>
</dbReference>
<feature type="compositionally biased region" description="Polar residues" evidence="1">
    <location>
        <begin position="278"/>
        <end position="294"/>
    </location>
</feature>
<feature type="transmembrane region" description="Helical" evidence="2">
    <location>
        <begin position="232"/>
        <end position="252"/>
    </location>
</feature>
<feature type="transmembrane region" description="Helical" evidence="2">
    <location>
        <begin position="14"/>
        <end position="35"/>
    </location>
</feature>
<dbReference type="Proteomes" id="UP000789831">
    <property type="component" value="Unassembled WGS sequence"/>
</dbReference>
<evidence type="ECO:0000256" key="2">
    <source>
        <dbReference type="SAM" id="Phobius"/>
    </source>
</evidence>
<feature type="region of interest" description="Disordered" evidence="1">
    <location>
        <begin position="270"/>
        <end position="297"/>
    </location>
</feature>
<evidence type="ECO:0000313" key="3">
    <source>
        <dbReference type="EMBL" id="CAG8581804.1"/>
    </source>
</evidence>
<feature type="transmembrane region" description="Helical" evidence="2">
    <location>
        <begin position="110"/>
        <end position="130"/>
    </location>
</feature>
<dbReference type="AlphaFoldDB" id="A0A9N9BZU3"/>
<reference evidence="3" key="1">
    <citation type="submission" date="2021-06" db="EMBL/GenBank/DDBJ databases">
        <authorList>
            <person name="Kallberg Y."/>
            <person name="Tangrot J."/>
            <person name="Rosling A."/>
        </authorList>
    </citation>
    <scope>NUCLEOTIDE SEQUENCE</scope>
    <source>
        <strain evidence="3">MT106</strain>
    </source>
</reference>
<evidence type="ECO:0000256" key="1">
    <source>
        <dbReference type="SAM" id="MobiDB-lite"/>
    </source>
</evidence>
<keyword evidence="4" id="KW-1185">Reference proteome</keyword>
<feature type="compositionally biased region" description="Low complexity" evidence="1">
    <location>
        <begin position="415"/>
        <end position="428"/>
    </location>
</feature>
<keyword evidence="2" id="KW-1133">Transmembrane helix</keyword>
<keyword evidence="2" id="KW-0472">Membrane</keyword>
<feature type="transmembrane region" description="Helical" evidence="2">
    <location>
        <begin position="78"/>
        <end position="98"/>
    </location>
</feature>
<comment type="caution">
    <text evidence="3">The sequence shown here is derived from an EMBL/GenBank/DDBJ whole genome shotgun (WGS) entry which is preliminary data.</text>
</comment>
<feature type="region of interest" description="Disordered" evidence="1">
    <location>
        <begin position="398"/>
        <end position="439"/>
    </location>
</feature>
<keyword evidence="2" id="KW-0812">Transmembrane</keyword>
<gene>
    <name evidence="3" type="ORF">AGERDE_LOCUS8161</name>
</gene>
<feature type="transmembrane region" description="Helical" evidence="2">
    <location>
        <begin position="199"/>
        <end position="220"/>
    </location>
</feature>
<proteinExistence type="predicted"/>
<sequence length="439" mass="49841">MGLTPLQSNFAQCFLWGTWAMFHLHNFFVSIAYYHARQANVSNLLKIIFNFSGFVRAVLSIVYVLTTFEDNSACAIQGYIVNLSTVFFRLSLSAFLLWRVRQVEYKRSDTFIGSALLVCTAVLQFTRAFLNKIHTARGPTGYYCTGDSSDTIVNLQWTFLAIDFVIDIFVTTRLVQVLQKANTNAKYVASNMRRPHKRTLFTAVMYWNFLRLFITIFYHVMSAVYAKLIYKINGLTIMYIFTFIYISLSYLITADAEIVRVIEGRGPITSGKPEKSSFNKGNKNTHGQTSTFDISTKDSHDFTSTQLSYKPTVSQNTQDTQRIGKDTVVVSSMKRVSFFEWAKFVVGKRTDKNDKKETDNSADDSIEEIRHEVNAETDPELGLVSKPETNENLAMKSELDKNQRFSGHSLDTTVTESTISNTDINNNNESKHNSIGNAL</sequence>
<protein>
    <submittedName>
        <fullName evidence="3">9913_t:CDS:1</fullName>
    </submittedName>
</protein>
<feature type="compositionally biased region" description="Polar residues" evidence="1">
    <location>
        <begin position="404"/>
        <end position="414"/>
    </location>
</feature>
<dbReference type="OrthoDB" id="2416917at2759"/>
<feature type="region of interest" description="Disordered" evidence="1">
    <location>
        <begin position="352"/>
        <end position="386"/>
    </location>
</feature>
<feature type="transmembrane region" description="Helical" evidence="2">
    <location>
        <begin position="47"/>
        <end position="66"/>
    </location>
</feature>
<feature type="transmembrane region" description="Helical" evidence="2">
    <location>
        <begin position="157"/>
        <end position="178"/>
    </location>
</feature>
<organism evidence="3 4">
    <name type="scientific">Ambispora gerdemannii</name>
    <dbReference type="NCBI Taxonomy" id="144530"/>
    <lineage>
        <taxon>Eukaryota</taxon>
        <taxon>Fungi</taxon>
        <taxon>Fungi incertae sedis</taxon>
        <taxon>Mucoromycota</taxon>
        <taxon>Glomeromycotina</taxon>
        <taxon>Glomeromycetes</taxon>
        <taxon>Archaeosporales</taxon>
        <taxon>Ambisporaceae</taxon>
        <taxon>Ambispora</taxon>
    </lineage>
</organism>